<reference evidence="2 3" key="1">
    <citation type="journal article" date="2024" name="Science">
        <title>Giant polyketide synthase enzymes in the biosynthesis of giant marine polyether toxins.</title>
        <authorList>
            <person name="Fallon T.R."/>
            <person name="Shende V.V."/>
            <person name="Wierzbicki I.H."/>
            <person name="Pendleton A.L."/>
            <person name="Watervoot N.F."/>
            <person name="Auber R.P."/>
            <person name="Gonzalez D.J."/>
            <person name="Wisecaver J.H."/>
            <person name="Moore B.S."/>
        </authorList>
    </citation>
    <scope>NUCLEOTIDE SEQUENCE [LARGE SCALE GENOMIC DNA]</scope>
    <source>
        <strain evidence="2 3">12B1</strain>
    </source>
</reference>
<dbReference type="SUPFAM" id="SSF58038">
    <property type="entry name" value="SNARE fusion complex"/>
    <property type="match status" value="1"/>
</dbReference>
<dbReference type="AlphaFoldDB" id="A0AB34JGQ7"/>
<evidence type="ECO:0000256" key="1">
    <source>
        <dbReference type="SAM" id="Phobius"/>
    </source>
</evidence>
<name>A0AB34JGQ7_PRYPA</name>
<dbReference type="EMBL" id="JBGBPQ010000009">
    <property type="protein sequence ID" value="KAL1519967.1"/>
    <property type="molecule type" value="Genomic_DNA"/>
</dbReference>
<dbReference type="Gene3D" id="1.20.5.110">
    <property type="match status" value="1"/>
</dbReference>
<keyword evidence="3" id="KW-1185">Reference proteome</keyword>
<keyword evidence="1" id="KW-0472">Membrane</keyword>
<comment type="caution">
    <text evidence="2">The sequence shown here is derived from an EMBL/GenBank/DDBJ whole genome shotgun (WGS) entry which is preliminary data.</text>
</comment>
<protein>
    <submittedName>
        <fullName evidence="2">Uncharacterized protein</fullName>
    </submittedName>
</protein>
<keyword evidence="1" id="KW-1133">Transmembrane helix</keyword>
<accession>A0AB34JGQ7</accession>
<dbReference type="Proteomes" id="UP001515480">
    <property type="component" value="Unassembled WGS sequence"/>
</dbReference>
<evidence type="ECO:0000313" key="3">
    <source>
        <dbReference type="Proteomes" id="UP001515480"/>
    </source>
</evidence>
<evidence type="ECO:0000313" key="2">
    <source>
        <dbReference type="EMBL" id="KAL1519967.1"/>
    </source>
</evidence>
<proteinExistence type="predicted"/>
<organism evidence="2 3">
    <name type="scientific">Prymnesium parvum</name>
    <name type="common">Toxic golden alga</name>
    <dbReference type="NCBI Taxonomy" id="97485"/>
    <lineage>
        <taxon>Eukaryota</taxon>
        <taxon>Haptista</taxon>
        <taxon>Haptophyta</taxon>
        <taxon>Prymnesiophyceae</taxon>
        <taxon>Prymnesiales</taxon>
        <taxon>Prymnesiaceae</taxon>
        <taxon>Prymnesium</taxon>
    </lineage>
</organism>
<gene>
    <name evidence="2" type="ORF">AB1Y20_023453</name>
</gene>
<feature type="transmembrane region" description="Helical" evidence="1">
    <location>
        <begin position="145"/>
        <end position="163"/>
    </location>
</feature>
<sequence length="202" mass="21665">MAYLRLEEAEAVEEAEAESEAALDALADTLRALRAEPPGMAHLLSVCAQQLSAAQRLLRSLETLTPALILARGEAVQQASQQSVARMARVVESARRVGEETLVALGAQRERLGRLRATAGAMQAQMDMAERELRTFVSTALGDNVTLALLVLIALGLVGISVFRVSEIDYSRRSEAADAAASAGHKHIGWQTLSHIVSPLKE</sequence>
<keyword evidence="1" id="KW-0812">Transmembrane</keyword>